<reference evidence="3 4" key="1">
    <citation type="journal article" date="2014" name="Genome Announc.">
        <title>Draft Genome Sequences of Marine Flavobacterium Nonlabens Strains NR17, NR24, NR27, NR32, NR33, and Ara13.</title>
        <authorList>
            <person name="Nakanishi M."/>
            <person name="Meirelles P."/>
            <person name="Suzuki R."/>
            <person name="Takatani N."/>
            <person name="Mino S."/>
            <person name="Suda W."/>
            <person name="Oshima K."/>
            <person name="Hattori M."/>
            <person name="Ohkuma M."/>
            <person name="Hosokawa M."/>
            <person name="Miyashita K."/>
            <person name="Thompson F.L."/>
            <person name="Niwa A."/>
            <person name="Sawabe T."/>
            <person name="Sawabe T."/>
        </authorList>
    </citation>
    <scope>NUCLEOTIDE SEQUENCE [LARGE SCALE GENOMIC DNA]</scope>
    <source>
        <strain evidence="1">JCM 19296</strain>
        <strain evidence="2">JCM 19314</strain>
        <strain evidence="3">JCM19296</strain>
        <strain evidence="4">JCM19314</strain>
    </source>
</reference>
<evidence type="ECO:0000313" key="1">
    <source>
        <dbReference type="EMBL" id="GAK74914.1"/>
    </source>
</evidence>
<dbReference type="Proteomes" id="UP000029226">
    <property type="component" value="Unassembled WGS sequence"/>
</dbReference>
<sequence length="46" mass="5461">MKQLCTCFYSRLMVIMMLSRKRKHKSIYNQRAIVSKTGSSTDLYQN</sequence>
<name>A0A081D7L8_NONUL</name>
<organism evidence="1 3">
    <name type="scientific">Nonlabens ulvanivorans</name>
    <name type="common">Persicivirga ulvanivorans</name>
    <dbReference type="NCBI Taxonomy" id="906888"/>
    <lineage>
        <taxon>Bacteria</taxon>
        <taxon>Pseudomonadati</taxon>
        <taxon>Bacteroidota</taxon>
        <taxon>Flavobacteriia</taxon>
        <taxon>Flavobacteriales</taxon>
        <taxon>Flavobacteriaceae</taxon>
        <taxon>Nonlabens</taxon>
    </lineage>
</organism>
<accession>A0A081D7L8</accession>
<comment type="caution">
    <text evidence="1">The sequence shown here is derived from an EMBL/GenBank/DDBJ whole genome shotgun (WGS) entry which is preliminary data.</text>
</comment>
<gene>
    <name evidence="1" type="ORF">JCM19296_492</name>
    <name evidence="2" type="ORF">JCM19314_2818</name>
</gene>
<dbReference type="AlphaFoldDB" id="A0A081D7L8"/>
<dbReference type="EMBL" id="BBMM01000001">
    <property type="protein sequence ID" value="GAK98787.1"/>
    <property type="molecule type" value="Genomic_DNA"/>
</dbReference>
<evidence type="ECO:0000313" key="4">
    <source>
        <dbReference type="Proteomes" id="UP000029226"/>
    </source>
</evidence>
<protein>
    <submittedName>
        <fullName evidence="1">Uncharacterized protein</fullName>
    </submittedName>
</protein>
<proteinExistence type="predicted"/>
<dbReference type="EMBL" id="BBLG01000001">
    <property type="protein sequence ID" value="GAK74914.1"/>
    <property type="molecule type" value="Genomic_DNA"/>
</dbReference>
<evidence type="ECO:0000313" key="2">
    <source>
        <dbReference type="EMBL" id="GAK98787.1"/>
    </source>
</evidence>
<evidence type="ECO:0000313" key="3">
    <source>
        <dbReference type="Proteomes" id="UP000028980"/>
    </source>
</evidence>
<dbReference type="Proteomes" id="UP000028980">
    <property type="component" value="Unassembled WGS sequence"/>
</dbReference>